<protein>
    <recommendedName>
        <fullName evidence="1">Methyltransferase domain-containing protein</fullName>
    </recommendedName>
</protein>
<dbReference type="OrthoDB" id="198177at2"/>
<proteinExistence type="predicted"/>
<dbReference type="InterPro" id="IPR029063">
    <property type="entry name" value="SAM-dependent_MTases_sf"/>
</dbReference>
<sequence>MSRGMSFDRLAPHYRWMEAVLAGRVLQQARTRWLDALRERRRVLIVGEGPGRTLEVMRRRWSRQRVTVVEASAGMIAAAQRRLARQGLSSEGIEWVHADVRSWLGERERTVEGGAEFDAVITPFVLDCFGAAELAGVVAGIAGQVSDGGCWLLTDFCLPPSGLRRLRGRLVHRLMYSFFRAAVKLEASRLTPPDEALVAAGFELEGRDLFNAGLVHSDLWRRMESARGLMRIKA</sequence>
<dbReference type="InterPro" id="IPR041698">
    <property type="entry name" value="Methyltransf_25"/>
</dbReference>
<feature type="domain" description="Methyltransferase" evidence="1">
    <location>
        <begin position="43"/>
        <end position="149"/>
    </location>
</feature>
<accession>A0A290Q4E8</accession>
<dbReference type="SUPFAM" id="SSF53335">
    <property type="entry name" value="S-adenosyl-L-methionine-dependent methyltransferases"/>
    <property type="match status" value="1"/>
</dbReference>
<organism evidence="2 3">
    <name type="scientific">Nibricoccus aquaticus</name>
    <dbReference type="NCBI Taxonomy" id="2576891"/>
    <lineage>
        <taxon>Bacteria</taxon>
        <taxon>Pseudomonadati</taxon>
        <taxon>Verrucomicrobiota</taxon>
        <taxon>Opitutia</taxon>
        <taxon>Opitutales</taxon>
        <taxon>Opitutaceae</taxon>
        <taxon>Nibricoccus</taxon>
    </lineage>
</organism>
<reference evidence="2 3" key="1">
    <citation type="submission" date="2017-09" db="EMBL/GenBank/DDBJ databases">
        <title>Complete genome sequence of Verrucomicrobial strain HZ-65, isolated from freshwater.</title>
        <authorList>
            <person name="Choi A."/>
        </authorList>
    </citation>
    <scope>NUCLEOTIDE SEQUENCE [LARGE SCALE GENOMIC DNA]</scope>
    <source>
        <strain evidence="2 3">HZ-65</strain>
    </source>
</reference>
<name>A0A290Q4E8_9BACT</name>
<dbReference type="KEGG" id="vbh:CMV30_05980"/>
<evidence type="ECO:0000259" key="1">
    <source>
        <dbReference type="Pfam" id="PF13649"/>
    </source>
</evidence>
<dbReference type="AlphaFoldDB" id="A0A290Q4E8"/>
<keyword evidence="3" id="KW-1185">Reference proteome</keyword>
<gene>
    <name evidence="2" type="ORF">CMV30_05980</name>
</gene>
<dbReference type="CDD" id="cd02440">
    <property type="entry name" value="AdoMet_MTases"/>
    <property type="match status" value="1"/>
</dbReference>
<evidence type="ECO:0000313" key="2">
    <source>
        <dbReference type="EMBL" id="ATC63539.1"/>
    </source>
</evidence>
<evidence type="ECO:0000313" key="3">
    <source>
        <dbReference type="Proteomes" id="UP000217265"/>
    </source>
</evidence>
<dbReference type="Pfam" id="PF13649">
    <property type="entry name" value="Methyltransf_25"/>
    <property type="match status" value="1"/>
</dbReference>
<dbReference type="Gene3D" id="3.40.50.150">
    <property type="entry name" value="Vaccinia Virus protein VP39"/>
    <property type="match status" value="1"/>
</dbReference>
<dbReference type="Proteomes" id="UP000217265">
    <property type="component" value="Chromosome"/>
</dbReference>
<dbReference type="EMBL" id="CP023344">
    <property type="protein sequence ID" value="ATC63539.1"/>
    <property type="molecule type" value="Genomic_DNA"/>
</dbReference>